<reference evidence="6" key="1">
    <citation type="journal article" date="2014" name="Front. Microbiol.">
        <title>High frequency of phylogenetically diverse reductive dehalogenase-homologous genes in deep subseafloor sedimentary metagenomes.</title>
        <authorList>
            <person name="Kawai M."/>
            <person name="Futagami T."/>
            <person name="Toyoda A."/>
            <person name="Takaki Y."/>
            <person name="Nishi S."/>
            <person name="Hori S."/>
            <person name="Arai W."/>
            <person name="Tsubouchi T."/>
            <person name="Morono Y."/>
            <person name="Uchiyama I."/>
            <person name="Ito T."/>
            <person name="Fujiyama A."/>
            <person name="Inagaki F."/>
            <person name="Takami H."/>
        </authorList>
    </citation>
    <scope>NUCLEOTIDE SEQUENCE</scope>
    <source>
        <strain evidence="6">Expedition CK06-06</strain>
    </source>
</reference>
<dbReference type="GO" id="GO:0016987">
    <property type="term" value="F:sigma factor activity"/>
    <property type="evidence" value="ECO:0007669"/>
    <property type="project" value="UniProtKB-KW"/>
</dbReference>
<proteinExistence type="predicted"/>
<dbReference type="PANTHER" id="PTHR43133:SF8">
    <property type="entry name" value="RNA POLYMERASE SIGMA FACTOR HI_1459-RELATED"/>
    <property type="match status" value="1"/>
</dbReference>
<evidence type="ECO:0000256" key="4">
    <source>
        <dbReference type="ARBA" id="ARBA00023163"/>
    </source>
</evidence>
<feature type="domain" description="RNA polymerase sigma-70 region 2" evidence="5">
    <location>
        <begin position="22"/>
        <end position="89"/>
    </location>
</feature>
<evidence type="ECO:0000256" key="3">
    <source>
        <dbReference type="ARBA" id="ARBA00023125"/>
    </source>
</evidence>
<dbReference type="EMBL" id="BARU01009200">
    <property type="protein sequence ID" value="GAH33877.1"/>
    <property type="molecule type" value="Genomic_DNA"/>
</dbReference>
<organism evidence="6">
    <name type="scientific">marine sediment metagenome</name>
    <dbReference type="NCBI Taxonomy" id="412755"/>
    <lineage>
        <taxon>unclassified sequences</taxon>
        <taxon>metagenomes</taxon>
        <taxon>ecological metagenomes</taxon>
    </lineage>
</organism>
<gene>
    <name evidence="6" type="ORF">S03H2_17796</name>
</gene>
<comment type="caution">
    <text evidence="6">The sequence shown here is derived from an EMBL/GenBank/DDBJ whole genome shotgun (WGS) entry which is preliminary data.</text>
</comment>
<dbReference type="SUPFAM" id="SSF88946">
    <property type="entry name" value="Sigma2 domain of RNA polymerase sigma factors"/>
    <property type="match status" value="1"/>
</dbReference>
<sequence length="89" mass="10344">MLEDRLLIRRLRRGEKAALRLIYEKYKDHMFTIANNLLLDFAGAEDCLHDVFVNFAGRAAQFRLRSSLKGYLATCIANRARDVLRSKSR</sequence>
<keyword evidence="1" id="KW-0805">Transcription regulation</keyword>
<dbReference type="AlphaFoldDB" id="X1EMS1"/>
<dbReference type="GO" id="GO:0006352">
    <property type="term" value="P:DNA-templated transcription initiation"/>
    <property type="evidence" value="ECO:0007669"/>
    <property type="project" value="InterPro"/>
</dbReference>
<dbReference type="InterPro" id="IPR007627">
    <property type="entry name" value="RNA_pol_sigma70_r2"/>
</dbReference>
<evidence type="ECO:0000256" key="1">
    <source>
        <dbReference type="ARBA" id="ARBA00023015"/>
    </source>
</evidence>
<dbReference type="InterPro" id="IPR013325">
    <property type="entry name" value="RNA_pol_sigma_r2"/>
</dbReference>
<dbReference type="GO" id="GO:0003677">
    <property type="term" value="F:DNA binding"/>
    <property type="evidence" value="ECO:0007669"/>
    <property type="project" value="UniProtKB-KW"/>
</dbReference>
<evidence type="ECO:0000259" key="5">
    <source>
        <dbReference type="Pfam" id="PF04542"/>
    </source>
</evidence>
<keyword evidence="3" id="KW-0238">DNA-binding</keyword>
<keyword evidence="4" id="KW-0804">Transcription</keyword>
<dbReference type="Pfam" id="PF04542">
    <property type="entry name" value="Sigma70_r2"/>
    <property type="match status" value="1"/>
</dbReference>
<evidence type="ECO:0000313" key="6">
    <source>
        <dbReference type="EMBL" id="GAH33877.1"/>
    </source>
</evidence>
<dbReference type="Gene3D" id="1.10.1740.10">
    <property type="match status" value="1"/>
</dbReference>
<evidence type="ECO:0000256" key="2">
    <source>
        <dbReference type="ARBA" id="ARBA00023082"/>
    </source>
</evidence>
<dbReference type="InterPro" id="IPR039425">
    <property type="entry name" value="RNA_pol_sigma-70-like"/>
</dbReference>
<keyword evidence="2" id="KW-0731">Sigma factor</keyword>
<feature type="non-terminal residue" evidence="6">
    <location>
        <position position="89"/>
    </location>
</feature>
<name>X1EMS1_9ZZZZ</name>
<accession>X1EMS1</accession>
<protein>
    <recommendedName>
        <fullName evidence="5">RNA polymerase sigma-70 region 2 domain-containing protein</fullName>
    </recommendedName>
</protein>
<dbReference type="PANTHER" id="PTHR43133">
    <property type="entry name" value="RNA POLYMERASE ECF-TYPE SIGMA FACTO"/>
    <property type="match status" value="1"/>
</dbReference>